<evidence type="ECO:0000256" key="1">
    <source>
        <dbReference type="PROSITE-ProRule" id="PRU00023"/>
    </source>
</evidence>
<feature type="transmembrane region" description="Helical" evidence="2">
    <location>
        <begin position="118"/>
        <end position="140"/>
    </location>
</feature>
<dbReference type="AlphaFoldDB" id="A0A5N6UFY6"/>
<evidence type="ECO:0000313" key="4">
    <source>
        <dbReference type="Proteomes" id="UP000326950"/>
    </source>
</evidence>
<keyword evidence="2" id="KW-0812">Transmembrane</keyword>
<keyword evidence="2" id="KW-1133">Transmembrane helix</keyword>
<evidence type="ECO:0000313" key="3">
    <source>
        <dbReference type="EMBL" id="KAE8157532.1"/>
    </source>
</evidence>
<dbReference type="InterPro" id="IPR036770">
    <property type="entry name" value="Ankyrin_rpt-contain_sf"/>
</dbReference>
<accession>A0A5N6UFY6</accession>
<dbReference type="EMBL" id="ML738721">
    <property type="protein sequence ID" value="KAE8157532.1"/>
    <property type="molecule type" value="Genomic_DNA"/>
</dbReference>
<dbReference type="InterPro" id="IPR002110">
    <property type="entry name" value="Ankyrin_rpt"/>
</dbReference>
<dbReference type="Pfam" id="PF12796">
    <property type="entry name" value="Ank_2"/>
    <property type="match status" value="1"/>
</dbReference>
<dbReference type="PROSITE" id="PS50088">
    <property type="entry name" value="ANK_REPEAT"/>
    <property type="match status" value="1"/>
</dbReference>
<organism evidence="3 4">
    <name type="scientific">Aspergillus tamarii</name>
    <dbReference type="NCBI Taxonomy" id="41984"/>
    <lineage>
        <taxon>Eukaryota</taxon>
        <taxon>Fungi</taxon>
        <taxon>Dikarya</taxon>
        <taxon>Ascomycota</taxon>
        <taxon>Pezizomycotina</taxon>
        <taxon>Eurotiomycetes</taxon>
        <taxon>Eurotiomycetidae</taxon>
        <taxon>Eurotiales</taxon>
        <taxon>Aspergillaceae</taxon>
        <taxon>Aspergillus</taxon>
        <taxon>Aspergillus subgen. Circumdati</taxon>
    </lineage>
</organism>
<gene>
    <name evidence="3" type="ORF">BDV40DRAFT_305084</name>
</gene>
<dbReference type="Gene3D" id="1.25.40.20">
    <property type="entry name" value="Ankyrin repeat-containing domain"/>
    <property type="match status" value="1"/>
</dbReference>
<protein>
    <submittedName>
        <fullName evidence="3">Uncharacterized protein</fullName>
    </submittedName>
</protein>
<sequence length="234" mass="26418">MNDITAEPTTYSYPPRPARASFNITRELHVACLLDDTERVIELLAMGADHNAVSYAGYSVLDVADLLNRVSVVKCLLAHVNIQETGMLELMYAIRKGRSTVVRALLEMGLNDQLQDEALFRGVFLVACYIGTTFVVNALVKYGPGLFISPFEDMFVHVAMFLNNTEVADTIRDIADVERRKMFRDVEAYMLPNSYLEMTEDTDKVFSDFLNDTNSPNFDASPEHDEQLLIDSWL</sequence>
<dbReference type="Proteomes" id="UP000326950">
    <property type="component" value="Unassembled WGS sequence"/>
</dbReference>
<proteinExistence type="predicted"/>
<reference evidence="3 4" key="1">
    <citation type="submission" date="2019-04" db="EMBL/GenBank/DDBJ databases">
        <title>Friends and foes A comparative genomics study of 23 Aspergillus species from section Flavi.</title>
        <authorList>
            <consortium name="DOE Joint Genome Institute"/>
            <person name="Kjaerbolling I."/>
            <person name="Vesth T."/>
            <person name="Frisvad J.C."/>
            <person name="Nybo J.L."/>
            <person name="Theobald S."/>
            <person name="Kildgaard S."/>
            <person name="Isbrandt T."/>
            <person name="Kuo A."/>
            <person name="Sato A."/>
            <person name="Lyhne E.K."/>
            <person name="Kogle M.E."/>
            <person name="Wiebenga A."/>
            <person name="Kun R.S."/>
            <person name="Lubbers R.J."/>
            <person name="Makela M.R."/>
            <person name="Barry K."/>
            <person name="Chovatia M."/>
            <person name="Clum A."/>
            <person name="Daum C."/>
            <person name="Haridas S."/>
            <person name="He G."/>
            <person name="LaButti K."/>
            <person name="Lipzen A."/>
            <person name="Mondo S."/>
            <person name="Riley R."/>
            <person name="Salamov A."/>
            <person name="Simmons B.A."/>
            <person name="Magnuson J.K."/>
            <person name="Henrissat B."/>
            <person name="Mortensen U.H."/>
            <person name="Larsen T.O."/>
            <person name="Devries R.P."/>
            <person name="Grigoriev I.V."/>
            <person name="Machida M."/>
            <person name="Baker S.E."/>
            <person name="Andersen M.R."/>
        </authorList>
    </citation>
    <scope>NUCLEOTIDE SEQUENCE [LARGE SCALE GENOMIC DNA]</scope>
    <source>
        <strain evidence="3 4">CBS 117626</strain>
    </source>
</reference>
<keyword evidence="2" id="KW-0472">Membrane</keyword>
<dbReference type="SUPFAM" id="SSF48403">
    <property type="entry name" value="Ankyrin repeat"/>
    <property type="match status" value="1"/>
</dbReference>
<keyword evidence="1" id="KW-0040">ANK repeat</keyword>
<feature type="repeat" description="ANK" evidence="1">
    <location>
        <begin position="85"/>
        <end position="117"/>
    </location>
</feature>
<evidence type="ECO:0000256" key="2">
    <source>
        <dbReference type="SAM" id="Phobius"/>
    </source>
</evidence>
<keyword evidence="4" id="KW-1185">Reference proteome</keyword>
<name>A0A5N6UFY6_ASPTM</name>
<dbReference type="OrthoDB" id="20872at2759"/>